<protein>
    <submittedName>
        <fullName evidence="2">Methyltransferase family protein</fullName>
    </submittedName>
</protein>
<evidence type="ECO:0000313" key="2">
    <source>
        <dbReference type="EMBL" id="PPK65402.1"/>
    </source>
</evidence>
<reference evidence="2 3" key="1">
    <citation type="submission" date="2018-02" db="EMBL/GenBank/DDBJ databases">
        <title>Genomic Encyclopedia of Archaeal and Bacterial Type Strains, Phase II (KMG-II): from individual species to whole genera.</title>
        <authorList>
            <person name="Goeker M."/>
        </authorList>
    </citation>
    <scope>NUCLEOTIDE SEQUENCE [LARGE SCALE GENOMIC DNA]</scope>
    <source>
        <strain evidence="2 3">YU 961-1</strain>
    </source>
</reference>
<keyword evidence="3" id="KW-1185">Reference proteome</keyword>
<dbReference type="GO" id="GO:0032259">
    <property type="term" value="P:methylation"/>
    <property type="evidence" value="ECO:0007669"/>
    <property type="project" value="UniProtKB-KW"/>
</dbReference>
<dbReference type="Pfam" id="PF08241">
    <property type="entry name" value="Methyltransf_11"/>
    <property type="match status" value="1"/>
</dbReference>
<organism evidence="2 3">
    <name type="scientific">Actinokineospora auranticolor</name>
    <dbReference type="NCBI Taxonomy" id="155976"/>
    <lineage>
        <taxon>Bacteria</taxon>
        <taxon>Bacillati</taxon>
        <taxon>Actinomycetota</taxon>
        <taxon>Actinomycetes</taxon>
        <taxon>Pseudonocardiales</taxon>
        <taxon>Pseudonocardiaceae</taxon>
        <taxon>Actinokineospora</taxon>
    </lineage>
</organism>
<dbReference type="SUPFAM" id="SSF53335">
    <property type="entry name" value="S-adenosyl-L-methionine-dependent methyltransferases"/>
    <property type="match status" value="1"/>
</dbReference>
<dbReference type="InterPro" id="IPR029063">
    <property type="entry name" value="SAM-dependent_MTases_sf"/>
</dbReference>
<dbReference type="PANTHER" id="PTHR43591">
    <property type="entry name" value="METHYLTRANSFERASE"/>
    <property type="match status" value="1"/>
</dbReference>
<dbReference type="InterPro" id="IPR013216">
    <property type="entry name" value="Methyltransf_11"/>
</dbReference>
<dbReference type="RefSeq" id="WP_104481172.1">
    <property type="nucleotide sequence ID" value="NZ_CP154825.1"/>
</dbReference>
<dbReference type="OrthoDB" id="3636702at2"/>
<proteinExistence type="predicted"/>
<sequence length="253" mass="26821">MSTLSPDPVDYLDRTAASSVGRAYKRHLLDLLDPGPGETALDIGCGPGTDLAAVAERVTPAGSVIGVDRDPAMVAEARRRHPACLGVDVRKGDALALPVADGSVDRARVDRVLHQVTDPARALAEVRRVLRPGAVAVLAQPDYTTLTVDPGDWRTVRTVIDHACANAITHPDVGRRLPRLARAAGLTVEEVTATAPMFDDLEEADLVLGLTRLTARAVAAAALAPERAGDWLAELRTGPFLAVMTLFVLRVRA</sequence>
<accession>A0A2S6GJJ1</accession>
<dbReference type="AlphaFoldDB" id="A0A2S6GJJ1"/>
<dbReference type="GO" id="GO:0008757">
    <property type="term" value="F:S-adenosylmethionine-dependent methyltransferase activity"/>
    <property type="evidence" value="ECO:0007669"/>
    <property type="project" value="InterPro"/>
</dbReference>
<name>A0A2S6GJJ1_9PSEU</name>
<dbReference type="EMBL" id="PTIX01000014">
    <property type="protein sequence ID" value="PPK65402.1"/>
    <property type="molecule type" value="Genomic_DNA"/>
</dbReference>
<feature type="domain" description="Methyltransferase type 11" evidence="1">
    <location>
        <begin position="41"/>
        <end position="137"/>
    </location>
</feature>
<gene>
    <name evidence="2" type="ORF">CLV40_11454</name>
</gene>
<keyword evidence="2" id="KW-0808">Transferase</keyword>
<dbReference type="Gene3D" id="3.40.50.150">
    <property type="entry name" value="Vaccinia Virus protein VP39"/>
    <property type="match status" value="1"/>
</dbReference>
<keyword evidence="2" id="KW-0489">Methyltransferase</keyword>
<dbReference type="CDD" id="cd02440">
    <property type="entry name" value="AdoMet_MTases"/>
    <property type="match status" value="1"/>
</dbReference>
<comment type="caution">
    <text evidence="2">The sequence shown here is derived from an EMBL/GenBank/DDBJ whole genome shotgun (WGS) entry which is preliminary data.</text>
</comment>
<dbReference type="Proteomes" id="UP000239203">
    <property type="component" value="Unassembled WGS sequence"/>
</dbReference>
<dbReference type="PANTHER" id="PTHR43591:SF24">
    <property type="entry name" value="2-METHOXY-6-POLYPRENYL-1,4-BENZOQUINOL METHYLASE, MITOCHONDRIAL"/>
    <property type="match status" value="1"/>
</dbReference>
<evidence type="ECO:0000259" key="1">
    <source>
        <dbReference type="Pfam" id="PF08241"/>
    </source>
</evidence>
<evidence type="ECO:0000313" key="3">
    <source>
        <dbReference type="Proteomes" id="UP000239203"/>
    </source>
</evidence>